<evidence type="ECO:0000259" key="10">
    <source>
        <dbReference type="Pfam" id="PF16019"/>
    </source>
</evidence>
<dbReference type="GO" id="GO:0006915">
    <property type="term" value="P:apoptotic process"/>
    <property type="evidence" value="ECO:0007669"/>
    <property type="project" value="UniProtKB-KW"/>
</dbReference>
<dbReference type="PANTHER" id="PTHR13580:SF9">
    <property type="entry name" value="AXIN1 UP-REGULATED 1, ISOFORM A"/>
    <property type="match status" value="1"/>
</dbReference>
<evidence type="ECO:0000256" key="9">
    <source>
        <dbReference type="SAM" id="MobiDB-lite"/>
    </source>
</evidence>
<feature type="region of interest" description="Disordered" evidence="9">
    <location>
        <begin position="167"/>
        <end position="231"/>
    </location>
</feature>
<comment type="caution">
    <text evidence="11">The sequence shown here is derived from an EMBL/GenBank/DDBJ whole genome shotgun (WGS) entry which is preliminary data.</text>
</comment>
<dbReference type="InterPro" id="IPR023260">
    <property type="entry name" value="Cys/Ser-rich_nuc_prot"/>
</dbReference>
<dbReference type="GO" id="GO:0043565">
    <property type="term" value="F:sequence-specific DNA binding"/>
    <property type="evidence" value="ECO:0007669"/>
    <property type="project" value="TreeGrafter"/>
</dbReference>
<comment type="subcellular location">
    <subcellularLocation>
        <location evidence="1">Nucleus</location>
    </subcellularLocation>
</comment>
<keyword evidence="3" id="KW-0053">Apoptosis</keyword>
<dbReference type="PRINTS" id="PR02031">
    <property type="entry name" value="CYSSERRICHNP"/>
</dbReference>
<feature type="compositionally biased region" description="Polar residues" evidence="9">
    <location>
        <begin position="115"/>
        <end position="125"/>
    </location>
</feature>
<dbReference type="Pfam" id="PF16019">
    <property type="entry name" value="CSRNP_N"/>
    <property type="match status" value="2"/>
</dbReference>
<dbReference type="GO" id="GO:0000981">
    <property type="term" value="F:DNA-binding transcription factor activity, RNA polymerase II-specific"/>
    <property type="evidence" value="ECO:0007669"/>
    <property type="project" value="TreeGrafter"/>
</dbReference>
<evidence type="ECO:0000256" key="3">
    <source>
        <dbReference type="ARBA" id="ARBA00022703"/>
    </source>
</evidence>
<feature type="region of interest" description="Disordered" evidence="9">
    <location>
        <begin position="1099"/>
        <end position="1123"/>
    </location>
</feature>
<sequence length="1208" mass="133366">MSATSSGNGEMGHSSVESYSESIKPFGAKPMMTRSSSKSDVAEVPNLSKSSGGLKRMTGMAKLEPMKDIFPETGEFSPSQRKRAKQESSEANFELKNGMPSSPLKRNRKPEISSKDPQVATSSSVDLHSIFNIPKKFFDKSPTKKVRKDVAESCSPKKFLASSCSLSNFATGSFPKKPLDLLPPSPSKRMRKPSELCSSKNLNRLEKESHALPRSPTKRTQRQAADSLGSGLSSSLSVANLLPFDCGTNMMHRSISRQKLAPLKIEPAGPNDESNKKFLSSSKSVANLERTSKVTPLRLFIDEKTPGGTISKVSLVRKARDEEIKPRVVRRRSSSVSALCDRKKEEEPPKIEEESERRYPKRIRRQSESFSSLYVFPAMRRSVSVDSLAKLNQKKKPKEKSDAKKNSPKTIENASPAEKKTIRTSQKSQKASSPVKSRFGRCSPLLEIPTPKEPLSATPNTRRRARANSETLGTPKIVQRDETPTLAKTKKTPKLKRESPTLKKAKLRTPSPSNSARSGTPNGMATATVQRTTPSSRLLETDVFLTPLAAPITRAKRNPRLLKAFEERWNMELPVDVAVEPPVSELKDCEVKKMVSGSSETAYFSCLSKETSAESQESVDVFVTPRESLTMGFDIQELARHEDAVTASGGAVSGGNDVSNENKMTTTASYSQMNSLKSLFIANPPEPATIMSSVSVGSTDESLAPISSQGSTPPLTPTKRERFLLMHATQHRADEDEDDDVFNCGSALETIRRGQGALLARSVSLKLNKLLEEPKESVAANEKLSNSTPSLPSSGTPNVDRRNSASFRFKVSPSTFLRTSPLVDAITKSTPNSPVVPSVLEALPRTQSMSSTPVWKKRFTVSEVESPMGTAKASPKSILKTVQPSIATPGPPKPRRRRIRYNNVEVFYFDRQQGGATVPSDGEVTLAMQTHHYASRIYSLLSGRRPNLSCVDQEEEEELSEGELAGPESDNDEEVATTKTISKIEAKKRVRLLKKSGVVIERSTESLELLRAGRRACGCECRDGICRPETCRCILEGVQCQVDGFSDLDENETFPCWCSSGNCGNPEGRLQFEPEKVRVHHLQTLMRIRDMERTGIFESPRVKKFEDEDEESDETNGRNRRRRSDRGWLLNSAIPLFLDETPMKYPVTPTYAKATRARLSSEHLPKELRNLSACTPEKVAKMKTQEEDVSEKTHSDVISEEASSLTTV</sequence>
<keyword evidence="5" id="KW-0238">DNA-binding</keyword>
<evidence type="ECO:0000313" key="12">
    <source>
        <dbReference type="Proteomes" id="UP000835052"/>
    </source>
</evidence>
<dbReference type="InterPro" id="IPR031972">
    <property type="entry name" value="CSRNP_N"/>
</dbReference>
<feature type="compositionally biased region" description="Polar residues" evidence="9">
    <location>
        <begin position="423"/>
        <end position="435"/>
    </location>
</feature>
<keyword evidence="7" id="KW-0804">Transcription</keyword>
<gene>
    <name evidence="11" type="ORF">CAUJ_LOCUS2305</name>
</gene>
<name>A0A8S1GS87_9PELO</name>
<keyword evidence="4" id="KW-0805">Transcription regulation</keyword>
<dbReference type="PANTHER" id="PTHR13580">
    <property type="entry name" value="TGF-BETA INDUCED APOPTOSIS PROTEIN"/>
    <property type="match status" value="1"/>
</dbReference>
<dbReference type="OrthoDB" id="5946974at2759"/>
<proteinExistence type="inferred from homology"/>
<evidence type="ECO:0000256" key="2">
    <source>
        <dbReference type="ARBA" id="ARBA00008548"/>
    </source>
</evidence>
<feature type="compositionally biased region" description="Basic and acidic residues" evidence="9">
    <location>
        <begin position="1178"/>
        <end position="1197"/>
    </location>
</feature>
<dbReference type="Proteomes" id="UP000835052">
    <property type="component" value="Unassembled WGS sequence"/>
</dbReference>
<accession>A0A8S1GS87</accession>
<feature type="region of interest" description="Disordered" evidence="9">
    <location>
        <begin position="329"/>
        <end position="364"/>
    </location>
</feature>
<protein>
    <recommendedName>
        <fullName evidence="10">Cysteine/serine-rich nuclear protein N-terminal domain-containing protein</fullName>
    </recommendedName>
</protein>
<feature type="compositionally biased region" description="Basic and acidic residues" evidence="9">
    <location>
        <begin position="340"/>
        <end position="358"/>
    </location>
</feature>
<keyword evidence="12" id="KW-1185">Reference proteome</keyword>
<dbReference type="EMBL" id="CAJGYM010000004">
    <property type="protein sequence ID" value="CAD6186386.1"/>
    <property type="molecule type" value="Genomic_DNA"/>
</dbReference>
<feature type="region of interest" description="Disordered" evidence="9">
    <location>
        <begin position="387"/>
        <end position="526"/>
    </location>
</feature>
<evidence type="ECO:0000256" key="7">
    <source>
        <dbReference type="ARBA" id="ARBA00023163"/>
    </source>
</evidence>
<feature type="region of interest" description="Disordered" evidence="9">
    <location>
        <begin position="1178"/>
        <end position="1208"/>
    </location>
</feature>
<evidence type="ECO:0000256" key="8">
    <source>
        <dbReference type="ARBA" id="ARBA00023242"/>
    </source>
</evidence>
<feature type="compositionally biased region" description="Polar residues" evidence="9">
    <location>
        <begin position="510"/>
        <end position="526"/>
    </location>
</feature>
<organism evidence="11 12">
    <name type="scientific">Caenorhabditis auriculariae</name>
    <dbReference type="NCBI Taxonomy" id="2777116"/>
    <lineage>
        <taxon>Eukaryota</taxon>
        <taxon>Metazoa</taxon>
        <taxon>Ecdysozoa</taxon>
        <taxon>Nematoda</taxon>
        <taxon>Chromadorea</taxon>
        <taxon>Rhabditida</taxon>
        <taxon>Rhabditina</taxon>
        <taxon>Rhabditomorpha</taxon>
        <taxon>Rhabditoidea</taxon>
        <taxon>Rhabditidae</taxon>
        <taxon>Peloderinae</taxon>
        <taxon>Caenorhabditis</taxon>
    </lineage>
</organism>
<feature type="region of interest" description="Disordered" evidence="9">
    <location>
        <begin position="954"/>
        <end position="977"/>
    </location>
</feature>
<feature type="domain" description="Cysteine/serine-rich nuclear protein N-terminal" evidence="10">
    <location>
        <begin position="896"/>
        <end position="940"/>
    </location>
</feature>
<evidence type="ECO:0000313" key="11">
    <source>
        <dbReference type="EMBL" id="CAD6186386.1"/>
    </source>
</evidence>
<dbReference type="GO" id="GO:0005634">
    <property type="term" value="C:nucleus"/>
    <property type="evidence" value="ECO:0007669"/>
    <property type="project" value="UniProtKB-SubCell"/>
</dbReference>
<evidence type="ECO:0000256" key="5">
    <source>
        <dbReference type="ARBA" id="ARBA00023125"/>
    </source>
</evidence>
<evidence type="ECO:0000256" key="1">
    <source>
        <dbReference type="ARBA" id="ARBA00004123"/>
    </source>
</evidence>
<keyword evidence="8" id="KW-0539">Nucleus</keyword>
<feature type="compositionally biased region" description="Polar residues" evidence="9">
    <location>
        <begin position="783"/>
        <end position="797"/>
    </location>
</feature>
<comment type="similarity">
    <text evidence="2">Belongs to the AXUD1 family.</text>
</comment>
<dbReference type="AlphaFoldDB" id="A0A8S1GS87"/>
<feature type="domain" description="Cysteine/serine-rich nuclear protein N-terminal" evidence="10">
    <location>
        <begin position="952"/>
        <end position="1089"/>
    </location>
</feature>
<feature type="region of interest" description="Disordered" evidence="9">
    <location>
        <begin position="1"/>
        <end position="125"/>
    </location>
</feature>
<evidence type="ECO:0000256" key="4">
    <source>
        <dbReference type="ARBA" id="ARBA00023015"/>
    </source>
</evidence>
<evidence type="ECO:0000256" key="6">
    <source>
        <dbReference type="ARBA" id="ARBA00023159"/>
    </source>
</evidence>
<reference evidence="11" key="1">
    <citation type="submission" date="2020-10" db="EMBL/GenBank/DDBJ databases">
        <authorList>
            <person name="Kikuchi T."/>
        </authorList>
    </citation>
    <scope>NUCLEOTIDE SEQUENCE</scope>
    <source>
        <strain evidence="11">NKZ352</strain>
    </source>
</reference>
<feature type="region of interest" description="Disordered" evidence="9">
    <location>
        <begin position="777"/>
        <end position="803"/>
    </location>
</feature>
<keyword evidence="6" id="KW-0010">Activator</keyword>